<keyword evidence="12" id="KW-1185">Reference proteome</keyword>
<dbReference type="InterPro" id="IPR001841">
    <property type="entry name" value="Znf_RING"/>
</dbReference>
<evidence type="ECO:0000256" key="2">
    <source>
        <dbReference type="ARBA" id="ARBA00012483"/>
    </source>
</evidence>
<dbReference type="GO" id="GO:0008270">
    <property type="term" value="F:zinc ion binding"/>
    <property type="evidence" value="ECO:0007669"/>
    <property type="project" value="UniProtKB-KW"/>
</dbReference>
<dbReference type="InterPro" id="IPR013083">
    <property type="entry name" value="Znf_RING/FYVE/PHD"/>
</dbReference>
<dbReference type="Gene3D" id="3.30.40.10">
    <property type="entry name" value="Zinc/RING finger domain, C3HC4 (zinc finger)"/>
    <property type="match status" value="1"/>
</dbReference>
<organism evidence="11 12">
    <name type="scientific">Anisodus tanguticus</name>
    <dbReference type="NCBI Taxonomy" id="243964"/>
    <lineage>
        <taxon>Eukaryota</taxon>
        <taxon>Viridiplantae</taxon>
        <taxon>Streptophyta</taxon>
        <taxon>Embryophyta</taxon>
        <taxon>Tracheophyta</taxon>
        <taxon>Spermatophyta</taxon>
        <taxon>Magnoliopsida</taxon>
        <taxon>eudicotyledons</taxon>
        <taxon>Gunneridae</taxon>
        <taxon>Pentapetalae</taxon>
        <taxon>asterids</taxon>
        <taxon>lamiids</taxon>
        <taxon>Solanales</taxon>
        <taxon>Solanaceae</taxon>
        <taxon>Solanoideae</taxon>
        <taxon>Hyoscyameae</taxon>
        <taxon>Anisodus</taxon>
    </lineage>
</organism>
<dbReference type="Proteomes" id="UP001291623">
    <property type="component" value="Unassembled WGS sequence"/>
</dbReference>
<evidence type="ECO:0000256" key="5">
    <source>
        <dbReference type="ARBA" id="ARBA00022771"/>
    </source>
</evidence>
<evidence type="ECO:0000256" key="3">
    <source>
        <dbReference type="ARBA" id="ARBA00022679"/>
    </source>
</evidence>
<keyword evidence="7" id="KW-0862">Zinc</keyword>
<dbReference type="InterPro" id="IPR045191">
    <property type="entry name" value="MBR1/2-like"/>
</dbReference>
<dbReference type="EMBL" id="JAVYJV010000007">
    <property type="protein sequence ID" value="KAK4366578.1"/>
    <property type="molecule type" value="Genomic_DNA"/>
</dbReference>
<dbReference type="GO" id="GO:0061630">
    <property type="term" value="F:ubiquitin protein ligase activity"/>
    <property type="evidence" value="ECO:0007669"/>
    <property type="project" value="UniProtKB-EC"/>
</dbReference>
<dbReference type="SUPFAM" id="SSF57850">
    <property type="entry name" value="RING/U-box"/>
    <property type="match status" value="1"/>
</dbReference>
<dbReference type="SMART" id="SM00184">
    <property type="entry name" value="RING"/>
    <property type="match status" value="1"/>
</dbReference>
<evidence type="ECO:0000256" key="9">
    <source>
        <dbReference type="SAM" id="MobiDB-lite"/>
    </source>
</evidence>
<feature type="domain" description="RING-type" evidence="10">
    <location>
        <begin position="176"/>
        <end position="217"/>
    </location>
</feature>
<sequence>MERYNSNARNTSNRALNGSNLTLATSQPVTHDSSSNYIIDLNMPVAMIDLNISYPMIDLNVPYVPDGGDQIASHDTASDFASSVREPGYRDDPIVIEQNGSIDTDSLKLQDDDEDEHGDAQQGVIFYVEDMSYEGLLELQERIGVVGTGLKKKVISELLKQRKYQSTKMHDVNDSCCVCLDTYSDREVLGKIDCGHEFHYHCIRKWLKIKNSCPICKRTALTP</sequence>
<evidence type="ECO:0000313" key="12">
    <source>
        <dbReference type="Proteomes" id="UP001291623"/>
    </source>
</evidence>
<dbReference type="PROSITE" id="PS50089">
    <property type="entry name" value="ZF_RING_2"/>
    <property type="match status" value="1"/>
</dbReference>
<keyword evidence="6" id="KW-0833">Ubl conjugation pathway</keyword>
<evidence type="ECO:0000256" key="8">
    <source>
        <dbReference type="PROSITE-ProRule" id="PRU00175"/>
    </source>
</evidence>
<comment type="caution">
    <text evidence="11">The sequence shown here is derived from an EMBL/GenBank/DDBJ whole genome shotgun (WGS) entry which is preliminary data.</text>
</comment>
<proteinExistence type="predicted"/>
<feature type="region of interest" description="Disordered" evidence="9">
    <location>
        <begin position="1"/>
        <end position="20"/>
    </location>
</feature>
<evidence type="ECO:0000256" key="6">
    <source>
        <dbReference type="ARBA" id="ARBA00022786"/>
    </source>
</evidence>
<keyword evidence="5 8" id="KW-0863">Zinc-finger</keyword>
<evidence type="ECO:0000256" key="7">
    <source>
        <dbReference type="ARBA" id="ARBA00022833"/>
    </source>
</evidence>
<dbReference type="PANTHER" id="PTHR22937">
    <property type="entry name" value="E3 UBIQUITIN-PROTEIN LIGASE RNF165"/>
    <property type="match status" value="1"/>
</dbReference>
<keyword evidence="3" id="KW-0808">Transferase</keyword>
<comment type="catalytic activity">
    <reaction evidence="1">
        <text>S-ubiquitinyl-[E2 ubiquitin-conjugating enzyme]-L-cysteine + [acceptor protein]-L-lysine = [E2 ubiquitin-conjugating enzyme]-L-cysteine + N(6)-ubiquitinyl-[acceptor protein]-L-lysine.</text>
        <dbReference type="EC" id="2.3.2.27"/>
    </reaction>
</comment>
<evidence type="ECO:0000256" key="1">
    <source>
        <dbReference type="ARBA" id="ARBA00000900"/>
    </source>
</evidence>
<dbReference type="AlphaFoldDB" id="A0AAE1VE55"/>
<evidence type="ECO:0000256" key="4">
    <source>
        <dbReference type="ARBA" id="ARBA00022723"/>
    </source>
</evidence>
<name>A0AAE1VE55_9SOLA</name>
<protein>
    <recommendedName>
        <fullName evidence="2">RING-type E3 ubiquitin transferase</fullName>
        <ecNumber evidence="2">2.3.2.27</ecNumber>
    </recommendedName>
</protein>
<accession>A0AAE1VE55</accession>
<keyword evidence="4" id="KW-0479">Metal-binding</keyword>
<dbReference type="PANTHER" id="PTHR22937:SF218">
    <property type="entry name" value="RING-TYPE E3 UBIQUITIN TRANSFERASE"/>
    <property type="match status" value="1"/>
</dbReference>
<evidence type="ECO:0000259" key="10">
    <source>
        <dbReference type="PROSITE" id="PS50089"/>
    </source>
</evidence>
<evidence type="ECO:0000313" key="11">
    <source>
        <dbReference type="EMBL" id="KAK4366578.1"/>
    </source>
</evidence>
<gene>
    <name evidence="11" type="ORF">RND71_014458</name>
</gene>
<dbReference type="Pfam" id="PF13639">
    <property type="entry name" value="zf-RING_2"/>
    <property type="match status" value="1"/>
</dbReference>
<dbReference type="EC" id="2.3.2.27" evidence="2"/>
<reference evidence="11" key="1">
    <citation type="submission" date="2023-12" db="EMBL/GenBank/DDBJ databases">
        <title>Genome assembly of Anisodus tanguticus.</title>
        <authorList>
            <person name="Wang Y.-J."/>
        </authorList>
    </citation>
    <scope>NUCLEOTIDE SEQUENCE</scope>
    <source>
        <strain evidence="11">KB-2021</strain>
        <tissue evidence="11">Leaf</tissue>
    </source>
</reference>